<feature type="transmembrane region" description="Helical" evidence="11">
    <location>
        <begin position="218"/>
        <end position="239"/>
    </location>
</feature>
<dbReference type="SMART" id="SM00388">
    <property type="entry name" value="HisKA"/>
    <property type="match status" value="1"/>
</dbReference>
<dbReference type="Gene3D" id="3.30.565.10">
    <property type="entry name" value="Histidine kinase-like ATPase, C-terminal domain"/>
    <property type="match status" value="1"/>
</dbReference>
<dbReference type="SUPFAM" id="SSF55874">
    <property type="entry name" value="ATPase domain of HSP90 chaperone/DNA topoisomerase II/histidine kinase"/>
    <property type="match status" value="1"/>
</dbReference>
<evidence type="ECO:0000256" key="7">
    <source>
        <dbReference type="ARBA" id="ARBA00024867"/>
    </source>
</evidence>
<evidence type="ECO:0000256" key="3">
    <source>
        <dbReference type="ARBA" id="ARBA00018672"/>
    </source>
</evidence>
<dbReference type="SMART" id="SM00387">
    <property type="entry name" value="HATPase_c"/>
    <property type="match status" value="1"/>
</dbReference>
<organism evidence="15 16">
    <name type="scientific">Clostridium algifaecis</name>
    <dbReference type="NCBI Taxonomy" id="1472040"/>
    <lineage>
        <taxon>Bacteria</taxon>
        <taxon>Bacillati</taxon>
        <taxon>Bacillota</taxon>
        <taxon>Clostridia</taxon>
        <taxon>Eubacteriales</taxon>
        <taxon>Clostridiaceae</taxon>
        <taxon>Clostridium</taxon>
    </lineage>
</organism>
<keyword evidence="11" id="KW-0812">Transmembrane</keyword>
<comment type="function">
    <text evidence="7">May play the central regulatory role in sporulation. It may be an element of the effector pathway responsible for the activation of sporulation genes in response to nutritional stress. Spo0A may act in concert with spo0H (a sigma factor) to control the expression of some genes that are critical to the sporulation process.</text>
</comment>
<keyword evidence="4 9" id="KW-0597">Phosphoprotein</keyword>
<dbReference type="SMART" id="SM00448">
    <property type="entry name" value="REC"/>
    <property type="match status" value="1"/>
</dbReference>
<dbReference type="PROSITE" id="PS50894">
    <property type="entry name" value="HPT"/>
    <property type="match status" value="1"/>
</dbReference>
<dbReference type="InterPro" id="IPR036890">
    <property type="entry name" value="HATPase_C_sf"/>
</dbReference>
<dbReference type="InterPro" id="IPR008207">
    <property type="entry name" value="Sig_transdc_His_kin_Hpt_dom"/>
</dbReference>
<dbReference type="Pfam" id="PF02518">
    <property type="entry name" value="HATPase_c"/>
    <property type="match status" value="1"/>
</dbReference>
<dbReference type="Pfam" id="PF00512">
    <property type="entry name" value="HisKA"/>
    <property type="match status" value="1"/>
</dbReference>
<dbReference type="Gene3D" id="3.40.50.2300">
    <property type="match status" value="1"/>
</dbReference>
<dbReference type="CDD" id="cd00082">
    <property type="entry name" value="HisKA"/>
    <property type="match status" value="1"/>
</dbReference>
<dbReference type="CDD" id="cd16922">
    <property type="entry name" value="HATPase_EvgS-ArcB-TorS-like"/>
    <property type="match status" value="1"/>
</dbReference>
<evidence type="ECO:0000256" key="5">
    <source>
        <dbReference type="ARBA" id="ARBA00022777"/>
    </source>
</evidence>
<reference evidence="15 16" key="1">
    <citation type="submission" date="2021-03" db="EMBL/GenBank/DDBJ databases">
        <title>Genomic Encyclopedia of Type Strains, Phase IV (KMG-IV): sequencing the most valuable type-strain genomes for metagenomic binning, comparative biology and taxonomic classification.</title>
        <authorList>
            <person name="Goeker M."/>
        </authorList>
    </citation>
    <scope>NUCLEOTIDE SEQUENCE [LARGE SCALE GENOMIC DNA]</scope>
    <source>
        <strain evidence="15 16">DSM 28783</strain>
    </source>
</reference>
<evidence type="ECO:0000256" key="2">
    <source>
        <dbReference type="ARBA" id="ARBA00012438"/>
    </source>
</evidence>
<keyword evidence="5" id="KW-0808">Transferase</keyword>
<dbReference type="EC" id="2.7.13.3" evidence="2"/>
<evidence type="ECO:0000259" key="13">
    <source>
        <dbReference type="PROSITE" id="PS50110"/>
    </source>
</evidence>
<comment type="caution">
    <text evidence="15">The sequence shown here is derived from an EMBL/GenBank/DDBJ whole genome shotgun (WGS) entry which is preliminary data.</text>
</comment>
<feature type="domain" description="HPt" evidence="14">
    <location>
        <begin position="712"/>
        <end position="809"/>
    </location>
</feature>
<feature type="domain" description="Histidine kinase" evidence="12">
    <location>
        <begin position="320"/>
        <end position="542"/>
    </location>
</feature>
<evidence type="ECO:0000259" key="12">
    <source>
        <dbReference type="PROSITE" id="PS50109"/>
    </source>
</evidence>
<keyword evidence="16" id="KW-1185">Reference proteome</keyword>
<dbReference type="InterPro" id="IPR005467">
    <property type="entry name" value="His_kinase_dom"/>
</dbReference>
<feature type="transmembrane region" description="Helical" evidence="11">
    <location>
        <begin position="12"/>
        <end position="33"/>
    </location>
</feature>
<dbReference type="InterPro" id="IPR011006">
    <property type="entry name" value="CheY-like_superfamily"/>
</dbReference>
<dbReference type="SUPFAM" id="SSF52172">
    <property type="entry name" value="CheY-like"/>
    <property type="match status" value="1"/>
</dbReference>
<evidence type="ECO:0000256" key="10">
    <source>
        <dbReference type="SAM" id="Coils"/>
    </source>
</evidence>
<dbReference type="EMBL" id="JAGGLM010000002">
    <property type="protein sequence ID" value="MBP2031976.1"/>
    <property type="molecule type" value="Genomic_DNA"/>
</dbReference>
<dbReference type="Proteomes" id="UP001519307">
    <property type="component" value="Unassembled WGS sequence"/>
</dbReference>
<proteinExistence type="predicted"/>
<accession>A0ABS4KR67</accession>
<evidence type="ECO:0000259" key="14">
    <source>
        <dbReference type="PROSITE" id="PS50894"/>
    </source>
</evidence>
<dbReference type="Pfam" id="PF00072">
    <property type="entry name" value="Response_reg"/>
    <property type="match status" value="1"/>
</dbReference>
<dbReference type="SUPFAM" id="SSF47226">
    <property type="entry name" value="Histidine-containing phosphotransfer domain, HPT domain"/>
    <property type="match status" value="1"/>
</dbReference>
<evidence type="ECO:0000313" key="16">
    <source>
        <dbReference type="Proteomes" id="UP001519307"/>
    </source>
</evidence>
<evidence type="ECO:0000256" key="1">
    <source>
        <dbReference type="ARBA" id="ARBA00000085"/>
    </source>
</evidence>
<evidence type="ECO:0000313" key="15">
    <source>
        <dbReference type="EMBL" id="MBP2031976.1"/>
    </source>
</evidence>
<evidence type="ECO:0000256" key="4">
    <source>
        <dbReference type="ARBA" id="ARBA00022553"/>
    </source>
</evidence>
<keyword evidence="10" id="KW-0175">Coiled coil</keyword>
<protein>
    <recommendedName>
        <fullName evidence="3">Stage 0 sporulation protein A homolog</fullName>
        <ecNumber evidence="2">2.7.13.3</ecNumber>
    </recommendedName>
</protein>
<keyword evidence="11" id="KW-0472">Membrane</keyword>
<keyword evidence="11" id="KW-1133">Transmembrane helix</keyword>
<comment type="catalytic activity">
    <reaction evidence="1">
        <text>ATP + protein L-histidine = ADP + protein N-phospho-L-histidine.</text>
        <dbReference type="EC" id="2.7.13.3"/>
    </reaction>
</comment>
<feature type="modified residue" description="Phosphohistidine" evidence="8">
    <location>
        <position position="751"/>
    </location>
</feature>
<feature type="domain" description="Response regulatory" evidence="13">
    <location>
        <begin position="563"/>
        <end position="679"/>
    </location>
</feature>
<evidence type="ECO:0000256" key="11">
    <source>
        <dbReference type="SAM" id="Phobius"/>
    </source>
</evidence>
<dbReference type="InterPro" id="IPR001789">
    <property type="entry name" value="Sig_transdc_resp-reg_receiver"/>
</dbReference>
<dbReference type="InterPro" id="IPR003661">
    <property type="entry name" value="HisK_dim/P_dom"/>
</dbReference>
<feature type="modified residue" description="4-aspartylphosphate" evidence="9">
    <location>
        <position position="612"/>
    </location>
</feature>
<dbReference type="CDD" id="cd17546">
    <property type="entry name" value="REC_hyHK_CKI1_RcsC-like"/>
    <property type="match status" value="1"/>
</dbReference>
<dbReference type="InterPro" id="IPR036641">
    <property type="entry name" value="HPT_dom_sf"/>
</dbReference>
<dbReference type="Gene3D" id="1.20.120.160">
    <property type="entry name" value="HPT domain"/>
    <property type="match status" value="1"/>
</dbReference>
<dbReference type="Gene3D" id="1.10.287.130">
    <property type="match status" value="1"/>
</dbReference>
<dbReference type="RefSeq" id="WP_209700913.1">
    <property type="nucleotide sequence ID" value="NZ_JAGGLM010000002.1"/>
</dbReference>
<keyword evidence="6" id="KW-0902">Two-component regulatory system</keyword>
<sequence length="890" mass="101874">MRKKIEISQTIISIFTLFIFLLIVVLLGESIIYMKKSIDAEQAAVARKEKFKQLGIDLADASSYLTNEARKFVVTKNLVYLDEYWKEINVKRSRDKVIYKILKLNTSTDELYLLSEAKKNSDGLIETDKRAMKLVLEATQEPENNISAQVAGYDLSESDKKLNKDEKLKKAIDIMFDAKYESNLKAIMDPIQKFQISINNTSERESDAAREARVQAEILQIVLDFIIVIAIIILLRIIYTELINPVKSYAEALLNLKFSNNFKLIPKGSKELRTLADNFNEMYHSLQNELVKRKEAEQKMKIAKNEAVMANKAKGDFLANMSHEIRTPLNAIIGHQYLLSNDTDITVKQKVYTDKIGISAKNLLGIINNILDFSKIEAEKLVLEFVTFDINNMINELSSILYFEIRRKKIKFDFCISSDVPEYLKGDQVRIKQILLNLLSNAIKFTKKGEINIDVKLLEKINEKVILEFRVKDTGIGITEEQKRSLFEPFIQGDASTTRKYGGTGLGLAISKNLVELMGGKIDVKSEFGKGTTFIFNIKLEISSEDEIDKDEKNEKIMFKNKRVLLVEDDVINLEMTKEILQNIGLETDVARNGISAINKVINNSYDVVLMDIQMPDMDGYETTANIRKIKGAIELPIIALSAEIVDGVINKTKRAGMNDYLTKPIDINNLVTVIKKYVKIDKIIFNNTAEPNKNHQCSIDYNGVIEKIGGKKEKYKSILEKFIVNHSEDGRKLYNYIISRKMDLAKILLHTMKGVSGNIGAYKLMKHCLLMEKAIKKEDKKNLLIFEKDFEILLKQVIDDGNRFIENNDIKEDDNKKIFTADNKEKLYELSKLLESGDVKAKETFYTCGDYLIKKFGEDVYNKLNKKIYNYEFEDACKDVIELINKRTS</sequence>
<feature type="coiled-coil region" evidence="10">
    <location>
        <begin position="269"/>
        <end position="313"/>
    </location>
</feature>
<dbReference type="SUPFAM" id="SSF47384">
    <property type="entry name" value="Homodimeric domain of signal transducing histidine kinase"/>
    <property type="match status" value="1"/>
</dbReference>
<name>A0ABS4KR67_9CLOT</name>
<dbReference type="PROSITE" id="PS50109">
    <property type="entry name" value="HIS_KIN"/>
    <property type="match status" value="1"/>
</dbReference>
<dbReference type="InterPro" id="IPR003594">
    <property type="entry name" value="HATPase_dom"/>
</dbReference>
<evidence type="ECO:0000256" key="9">
    <source>
        <dbReference type="PROSITE-ProRule" id="PRU00169"/>
    </source>
</evidence>
<dbReference type="PRINTS" id="PR00344">
    <property type="entry name" value="BCTRLSENSOR"/>
</dbReference>
<dbReference type="PANTHER" id="PTHR45339:SF5">
    <property type="entry name" value="HISTIDINE KINASE"/>
    <property type="match status" value="1"/>
</dbReference>
<evidence type="ECO:0000256" key="8">
    <source>
        <dbReference type="PROSITE-ProRule" id="PRU00110"/>
    </source>
</evidence>
<keyword evidence="5" id="KW-0418">Kinase</keyword>
<dbReference type="InterPro" id="IPR004358">
    <property type="entry name" value="Sig_transdc_His_kin-like_C"/>
</dbReference>
<dbReference type="PANTHER" id="PTHR45339">
    <property type="entry name" value="HYBRID SIGNAL TRANSDUCTION HISTIDINE KINASE J"/>
    <property type="match status" value="1"/>
</dbReference>
<gene>
    <name evidence="15" type="ORF">J2Z42_000641</name>
</gene>
<evidence type="ECO:0000256" key="6">
    <source>
        <dbReference type="ARBA" id="ARBA00023012"/>
    </source>
</evidence>
<dbReference type="InterPro" id="IPR036097">
    <property type="entry name" value="HisK_dim/P_sf"/>
</dbReference>
<dbReference type="PROSITE" id="PS50110">
    <property type="entry name" value="RESPONSE_REGULATORY"/>
    <property type="match status" value="1"/>
</dbReference>